<dbReference type="SFLD" id="SFLDS00029">
    <property type="entry name" value="Radical_SAM"/>
    <property type="match status" value="1"/>
</dbReference>
<dbReference type="Proteomes" id="UP000500938">
    <property type="component" value="Chromosome"/>
</dbReference>
<dbReference type="PROSITE" id="PS51918">
    <property type="entry name" value="RADICAL_SAM"/>
    <property type="match status" value="1"/>
</dbReference>
<dbReference type="PANTHER" id="PTHR43432">
    <property type="entry name" value="SLR0285 PROTEIN"/>
    <property type="match status" value="1"/>
</dbReference>
<name>A0A6M4IHM0_9BACT</name>
<evidence type="ECO:0000313" key="6">
    <source>
        <dbReference type="Proteomes" id="UP000500938"/>
    </source>
</evidence>
<evidence type="ECO:0000259" key="4">
    <source>
        <dbReference type="PROSITE" id="PS51918"/>
    </source>
</evidence>
<reference evidence="5 6" key="1">
    <citation type="submission" date="2020-05" db="EMBL/GenBank/DDBJ databases">
        <title>Complete genome sequence of Gemmatimonas greenlandica TET16.</title>
        <authorList>
            <person name="Zeng Y."/>
        </authorList>
    </citation>
    <scope>NUCLEOTIDE SEQUENCE [LARGE SCALE GENOMIC DNA]</scope>
    <source>
        <strain evidence="5 6">TET16</strain>
    </source>
</reference>
<evidence type="ECO:0000313" key="5">
    <source>
        <dbReference type="EMBL" id="QJR34090.1"/>
    </source>
</evidence>
<dbReference type="InterPro" id="IPR040086">
    <property type="entry name" value="MJ0683-like"/>
</dbReference>
<gene>
    <name evidence="5" type="ORF">HKW67_00460</name>
</gene>
<dbReference type="InterPro" id="IPR058240">
    <property type="entry name" value="rSAM_sf"/>
</dbReference>
<accession>A0A6M4IHM0</accession>
<dbReference type="InterPro" id="IPR007197">
    <property type="entry name" value="rSAM"/>
</dbReference>
<dbReference type="Pfam" id="PF04055">
    <property type="entry name" value="Radical_SAM"/>
    <property type="match status" value="1"/>
</dbReference>
<dbReference type="SUPFAM" id="SSF102114">
    <property type="entry name" value="Radical SAM enzymes"/>
    <property type="match status" value="1"/>
</dbReference>
<evidence type="ECO:0000256" key="2">
    <source>
        <dbReference type="ARBA" id="ARBA00023004"/>
    </source>
</evidence>
<sequence length="354" mass="39243">MRPADPPVAPAFAPDPLRPDPLRLLSAQADLQYHAAPSRGIFNPPAATGMGFWSINPYVGCAFGCAYCYARDTHRWTLERAGEVGREVANAMPPWLAFERRVLVKEHAGARIREALRSSRSPRPGDSVVIGSATDPYQPAERRFRVTREILESLLSARDFTIVIITKSPLVTRDVDVLQRLAERHTVQVHVSLITVDRELARRLEPRAPTPDARLRGVRRLADAGLAVSVNCMPVLPGITDAPAMLEALVQQVAAAGARSLGACALRLRSASRKRYLPVIRENFPELSAKYEATYRHSVYAAENYRAGLQQVIERLCRKYGLTTREYRRDDEGSADEEVALPAPLAPELQLVLL</sequence>
<dbReference type="RefSeq" id="WP_171223516.1">
    <property type="nucleotide sequence ID" value="NZ_CP053085.1"/>
</dbReference>
<evidence type="ECO:0000256" key="3">
    <source>
        <dbReference type="ARBA" id="ARBA00023014"/>
    </source>
</evidence>
<keyword evidence="3" id="KW-0411">Iron-sulfur</keyword>
<organism evidence="5 6">
    <name type="scientific">Gemmatimonas groenlandica</name>
    <dbReference type="NCBI Taxonomy" id="2732249"/>
    <lineage>
        <taxon>Bacteria</taxon>
        <taxon>Pseudomonadati</taxon>
        <taxon>Gemmatimonadota</taxon>
        <taxon>Gemmatimonadia</taxon>
        <taxon>Gemmatimonadales</taxon>
        <taxon>Gemmatimonadaceae</taxon>
        <taxon>Gemmatimonas</taxon>
    </lineage>
</organism>
<keyword evidence="6" id="KW-1185">Reference proteome</keyword>
<keyword evidence="1" id="KW-0479">Metal-binding</keyword>
<dbReference type="SFLD" id="SFLDG01084">
    <property type="entry name" value="Uncharacterised_Radical_SAM_Su"/>
    <property type="match status" value="1"/>
</dbReference>
<dbReference type="SMART" id="SM00729">
    <property type="entry name" value="Elp3"/>
    <property type="match status" value="1"/>
</dbReference>
<dbReference type="GO" id="GO:0003824">
    <property type="term" value="F:catalytic activity"/>
    <property type="evidence" value="ECO:0007669"/>
    <property type="project" value="InterPro"/>
</dbReference>
<dbReference type="CDD" id="cd01335">
    <property type="entry name" value="Radical_SAM"/>
    <property type="match status" value="1"/>
</dbReference>
<dbReference type="GO" id="GO:0051536">
    <property type="term" value="F:iron-sulfur cluster binding"/>
    <property type="evidence" value="ECO:0007669"/>
    <property type="project" value="UniProtKB-KW"/>
</dbReference>
<dbReference type="InterPro" id="IPR006638">
    <property type="entry name" value="Elp3/MiaA/NifB-like_rSAM"/>
</dbReference>
<dbReference type="KEGG" id="ggr:HKW67_00460"/>
<dbReference type="AlphaFoldDB" id="A0A6M4IHM0"/>
<proteinExistence type="predicted"/>
<feature type="domain" description="Radical SAM core" evidence="4">
    <location>
        <begin position="47"/>
        <end position="306"/>
    </location>
</feature>
<dbReference type="GO" id="GO:0046872">
    <property type="term" value="F:metal ion binding"/>
    <property type="evidence" value="ECO:0007669"/>
    <property type="project" value="UniProtKB-KW"/>
</dbReference>
<protein>
    <submittedName>
        <fullName evidence="5">Radical SAM protein</fullName>
    </submittedName>
</protein>
<dbReference type="PANTHER" id="PTHR43432:SF3">
    <property type="entry name" value="SLR0285 PROTEIN"/>
    <property type="match status" value="1"/>
</dbReference>
<dbReference type="EMBL" id="CP053085">
    <property type="protein sequence ID" value="QJR34090.1"/>
    <property type="molecule type" value="Genomic_DNA"/>
</dbReference>
<keyword evidence="2" id="KW-0408">Iron</keyword>
<dbReference type="Gene3D" id="3.80.30.30">
    <property type="match status" value="1"/>
</dbReference>
<evidence type="ECO:0000256" key="1">
    <source>
        <dbReference type="ARBA" id="ARBA00022723"/>
    </source>
</evidence>